<dbReference type="VEuPathDB" id="PlasmoDB:POWCR01_140039200"/>
<dbReference type="AlphaFoldDB" id="A0A1D3UA84"/>
<evidence type="ECO:0000313" key="2">
    <source>
        <dbReference type="EMBL" id="SCQ17005.1"/>
    </source>
</evidence>
<proteinExistence type="predicted"/>
<reference evidence="2 3" key="1">
    <citation type="submission" date="2016-06" db="EMBL/GenBank/DDBJ databases">
        <authorList>
            <consortium name="Pathogen Informatics"/>
        </authorList>
    </citation>
    <scope>NUCLEOTIDE SEQUENCE [LARGE SCALE GENOMIC DNA]</scope>
    <source>
        <strain evidence="2">PocGH01</strain>
    </source>
</reference>
<accession>A0A1D3UA84</accession>
<evidence type="ECO:0000256" key="1">
    <source>
        <dbReference type="SAM" id="Coils"/>
    </source>
</evidence>
<evidence type="ECO:0000313" key="3">
    <source>
        <dbReference type="Proteomes" id="UP000242942"/>
    </source>
</evidence>
<sequence>MNKDRKLSCLVNKKLQERTKAEKKNSSRIHSEVEKIISKEIILDYSTNQKVNVKFILNKYLSIITYLTKENLNLKKIIEKNKSENDKINDTIIRYENELRHKEDIITKMSENLRTDLLNEDIHKREDVNLCGKKGIYEGNVGMINAEGEEKYALRKENNNGEHISNYHICNNERYGRKNMQNTPLNDKIENFTFTQGDGEIFAEKDTEGESVLLKGWQSQKGTIESAQKRQNIMGHYDNIEDVNKHGIVNAERLNTQLGGNFLTNTNEAQSKFANDKENGTNERKFQNNSLNHFLNDINKSSSNDICMDELNYLLSNTTHGNNHTSDNQTEIEEQFERVEKFIRYHKKCKEEYNNIYSVNFASIDQSTSATKSEGEIKASENSTHATQKVLNSRAICNDLLKQKSINRTKNFEYKKDIICGKNDVLMDLQICETSCNNDKAKKEEECMNAHCEAAENINSIKKSSTVTLKKENTMNIETINVNNESPPDNHCDHFDKTDLDFSEMGNKNDWEDDNYEDLENIMSTILKLRKKT</sequence>
<dbReference type="Proteomes" id="UP000242942">
    <property type="component" value="Chromosome 14"/>
</dbReference>
<dbReference type="OrthoDB" id="378086at2759"/>
<feature type="coiled-coil region" evidence="1">
    <location>
        <begin position="78"/>
        <end position="112"/>
    </location>
</feature>
<gene>
    <name evidence="2" type="primary">PocGH01_14044900</name>
    <name evidence="2" type="ORF">POCGH01_14044900</name>
</gene>
<keyword evidence="1" id="KW-0175">Coiled coil</keyword>
<protein>
    <submittedName>
        <fullName evidence="2">Uncharacterized protein</fullName>
    </submittedName>
</protein>
<name>A0A1D3UA84_PLAOA</name>
<dbReference type="EMBL" id="LT594595">
    <property type="protein sequence ID" value="SCQ17005.1"/>
    <property type="molecule type" value="Genomic_DNA"/>
</dbReference>
<keyword evidence="3" id="KW-1185">Reference proteome</keyword>
<dbReference type="VEuPathDB" id="PlasmoDB:PocGH01_14044900"/>
<organism evidence="2 3">
    <name type="scientific">Plasmodium ovale</name>
    <name type="common">malaria parasite P. ovale</name>
    <dbReference type="NCBI Taxonomy" id="36330"/>
    <lineage>
        <taxon>Eukaryota</taxon>
        <taxon>Sar</taxon>
        <taxon>Alveolata</taxon>
        <taxon>Apicomplexa</taxon>
        <taxon>Aconoidasida</taxon>
        <taxon>Haemosporida</taxon>
        <taxon>Plasmodiidae</taxon>
        <taxon>Plasmodium</taxon>
        <taxon>Plasmodium (Plasmodium)</taxon>
    </lineage>
</organism>